<dbReference type="InterPro" id="IPR013005">
    <property type="entry name" value="Ribosomal_uL4-like"/>
</dbReference>
<reference evidence="7 8" key="1">
    <citation type="journal article" date="2015" name="Genome Announc.">
        <title>Genome sequencing of 18 francisella strains to aid in assay development and testing.</title>
        <authorList>
            <person name="Johnson S.L."/>
            <person name="Daligault H.E."/>
            <person name="Davenport K.W."/>
            <person name="Coyne S.R."/>
            <person name="Frey K.G."/>
            <person name="Koroleva G.I."/>
            <person name="Broomall S.M."/>
            <person name="Bishop-Lilly K.A."/>
            <person name="Bruce D.C."/>
            <person name="Chertkov O."/>
            <person name="Freitas T."/>
            <person name="Jaissle J."/>
            <person name="Ladner J.T."/>
            <person name="Rosenzweig C.N."/>
            <person name="Gibbons H.S."/>
            <person name="Palacios G.F."/>
            <person name="Redden C.L."/>
            <person name="Xu Y."/>
            <person name="Minogue T.D."/>
            <person name="Chain P.S."/>
        </authorList>
    </citation>
    <scope>NUCLEOTIDE SEQUENCE [LARGE SCALE GENOMIC DNA]</scope>
    <source>
        <strain evidence="7 8">GA01-2794</strain>
    </source>
</reference>
<evidence type="ECO:0000256" key="5">
    <source>
        <dbReference type="HAMAP-Rule" id="MF_01328"/>
    </source>
</evidence>
<gene>
    <name evidence="5 7" type="primary">rplD</name>
    <name evidence="7" type="ORF">LA55_220</name>
</gene>
<evidence type="ECO:0000256" key="6">
    <source>
        <dbReference type="SAM" id="MobiDB-lite"/>
    </source>
</evidence>
<comment type="function">
    <text evidence="5">One of the primary rRNA binding proteins, this protein initially binds near the 5'-end of the 23S rRNA. It is important during the early stages of 50S assembly. It makes multiple contacts with different domains of the 23S rRNA in the assembled 50S subunit and ribosome.</text>
</comment>
<keyword evidence="2 5" id="KW-0689">Ribosomal protein</keyword>
<comment type="function">
    <text evidence="5">Forms part of the polypeptide exit tunnel.</text>
</comment>
<evidence type="ECO:0000256" key="3">
    <source>
        <dbReference type="ARBA" id="ARBA00023274"/>
    </source>
</evidence>
<comment type="similarity">
    <text evidence="1 5">Belongs to the universal ribosomal protein uL4 family.</text>
</comment>
<keyword evidence="5" id="KW-0699">rRNA-binding</keyword>
<dbReference type="PANTHER" id="PTHR10746">
    <property type="entry name" value="50S RIBOSOMAL PROTEIN L4"/>
    <property type="match status" value="1"/>
</dbReference>
<dbReference type="GO" id="GO:0003735">
    <property type="term" value="F:structural constituent of ribosome"/>
    <property type="evidence" value="ECO:0007669"/>
    <property type="project" value="InterPro"/>
</dbReference>
<dbReference type="Pfam" id="PF00573">
    <property type="entry name" value="Ribosomal_L4"/>
    <property type="match status" value="1"/>
</dbReference>
<dbReference type="GO" id="GO:0019843">
    <property type="term" value="F:rRNA binding"/>
    <property type="evidence" value="ECO:0007669"/>
    <property type="project" value="UniProtKB-UniRule"/>
</dbReference>
<dbReference type="RefSeq" id="WP_044525516.1">
    <property type="nucleotide sequence ID" value="NZ_CP009440.1"/>
</dbReference>
<keyword evidence="5" id="KW-0694">RNA-binding</keyword>
<dbReference type="AlphaFoldDB" id="A0A0B6CVP0"/>
<comment type="subunit">
    <text evidence="5">Part of the 50S ribosomal subunit.</text>
</comment>
<dbReference type="KEGG" id="fpz:LA55_220"/>
<dbReference type="Proteomes" id="UP000031830">
    <property type="component" value="Chromosome"/>
</dbReference>
<evidence type="ECO:0000256" key="4">
    <source>
        <dbReference type="ARBA" id="ARBA00035244"/>
    </source>
</evidence>
<dbReference type="HAMAP" id="MF_01328_B">
    <property type="entry name" value="Ribosomal_uL4_B"/>
    <property type="match status" value="1"/>
</dbReference>
<evidence type="ECO:0000313" key="8">
    <source>
        <dbReference type="Proteomes" id="UP000031830"/>
    </source>
</evidence>
<dbReference type="InterPro" id="IPR002136">
    <property type="entry name" value="Ribosomal_uL4"/>
</dbReference>
<dbReference type="GO" id="GO:0006412">
    <property type="term" value="P:translation"/>
    <property type="evidence" value="ECO:0007669"/>
    <property type="project" value="UniProtKB-UniRule"/>
</dbReference>
<sequence length="207" mass="22517">MDLNIKSLAGAEAGVVGVADGVFAADYNESLIHQVVVAYMAGARQGTKAQKTRSEVSGGGAKPWRQKGTGRARAGTIRSPIFRKGGVTFAAKPKSYKQKVNRKMYSGAVKSILSELVRSDRMTVVESLKLETPKTKEFKSIVDSLGVKDVLFVVGVEEFNENLYLSSRNLKNVAVCDSVEINPVSLVCFENVVFTKQAIKEIEEKLV</sequence>
<protein>
    <recommendedName>
        <fullName evidence="4 5">Large ribosomal subunit protein uL4</fullName>
    </recommendedName>
</protein>
<dbReference type="PANTHER" id="PTHR10746:SF6">
    <property type="entry name" value="LARGE RIBOSOMAL SUBUNIT PROTEIN UL4M"/>
    <property type="match status" value="1"/>
</dbReference>
<name>A0A0B6CVP0_9GAMM</name>
<evidence type="ECO:0000256" key="2">
    <source>
        <dbReference type="ARBA" id="ARBA00022980"/>
    </source>
</evidence>
<dbReference type="InterPro" id="IPR023574">
    <property type="entry name" value="Ribosomal_uL4_dom_sf"/>
</dbReference>
<dbReference type="Gene3D" id="3.40.1370.10">
    <property type="match status" value="1"/>
</dbReference>
<dbReference type="EMBL" id="CP009440">
    <property type="protein sequence ID" value="AJI52900.1"/>
    <property type="molecule type" value="Genomic_DNA"/>
</dbReference>
<dbReference type="SUPFAM" id="SSF52166">
    <property type="entry name" value="Ribosomal protein L4"/>
    <property type="match status" value="1"/>
</dbReference>
<evidence type="ECO:0000256" key="1">
    <source>
        <dbReference type="ARBA" id="ARBA00010528"/>
    </source>
</evidence>
<accession>A0A0B6CVP0</accession>
<dbReference type="OrthoDB" id="9803201at2"/>
<dbReference type="GO" id="GO:0005840">
    <property type="term" value="C:ribosome"/>
    <property type="evidence" value="ECO:0007669"/>
    <property type="project" value="UniProtKB-KW"/>
</dbReference>
<proteinExistence type="inferred from homology"/>
<feature type="region of interest" description="Disordered" evidence="6">
    <location>
        <begin position="48"/>
        <end position="70"/>
    </location>
</feature>
<dbReference type="GO" id="GO:1990904">
    <property type="term" value="C:ribonucleoprotein complex"/>
    <property type="evidence" value="ECO:0007669"/>
    <property type="project" value="UniProtKB-KW"/>
</dbReference>
<dbReference type="NCBIfam" id="TIGR03953">
    <property type="entry name" value="rplD_bact"/>
    <property type="match status" value="1"/>
</dbReference>
<dbReference type="STRING" id="28110.KU46_768"/>
<keyword evidence="3 5" id="KW-0687">Ribonucleoprotein</keyword>
<organism evidence="7 8">
    <name type="scientific">Francisella philomiragia</name>
    <dbReference type="NCBI Taxonomy" id="28110"/>
    <lineage>
        <taxon>Bacteria</taxon>
        <taxon>Pseudomonadati</taxon>
        <taxon>Pseudomonadota</taxon>
        <taxon>Gammaproteobacteria</taxon>
        <taxon>Thiotrichales</taxon>
        <taxon>Francisellaceae</taxon>
        <taxon>Francisella</taxon>
    </lineage>
</organism>
<evidence type="ECO:0000313" key="7">
    <source>
        <dbReference type="EMBL" id="AJI52900.1"/>
    </source>
</evidence>